<dbReference type="PIRSF" id="PIRSF011444">
    <property type="entry name" value="DUF1287"/>
    <property type="match status" value="1"/>
</dbReference>
<feature type="chain" id="PRO_5045940076" description="DUF1287 domain-containing protein" evidence="1">
    <location>
        <begin position="20"/>
        <end position="201"/>
    </location>
</feature>
<proteinExistence type="predicted"/>
<organism evidence="2 3">
    <name type="scientific">Colwellia asteriadis</name>
    <dbReference type="NCBI Taxonomy" id="517723"/>
    <lineage>
        <taxon>Bacteria</taxon>
        <taxon>Pseudomonadati</taxon>
        <taxon>Pseudomonadota</taxon>
        <taxon>Gammaproteobacteria</taxon>
        <taxon>Alteromonadales</taxon>
        <taxon>Colwelliaceae</taxon>
        <taxon>Colwellia</taxon>
    </lineage>
</organism>
<evidence type="ECO:0000313" key="3">
    <source>
        <dbReference type="Proteomes" id="UP001500021"/>
    </source>
</evidence>
<accession>A0ABN1LBA9</accession>
<keyword evidence="1" id="KW-0732">Signal</keyword>
<name>A0ABN1LBA9_9GAMM</name>
<evidence type="ECO:0000313" key="2">
    <source>
        <dbReference type="EMBL" id="GAA0824062.1"/>
    </source>
</evidence>
<dbReference type="Proteomes" id="UP001500021">
    <property type="component" value="Unassembled WGS sequence"/>
</dbReference>
<comment type="caution">
    <text evidence="2">The sequence shown here is derived from an EMBL/GenBank/DDBJ whole genome shotgun (WGS) entry which is preliminary data.</text>
</comment>
<evidence type="ECO:0008006" key="4">
    <source>
        <dbReference type="Google" id="ProtNLM"/>
    </source>
</evidence>
<dbReference type="Pfam" id="PF06940">
    <property type="entry name" value="DUF1287"/>
    <property type="match status" value="1"/>
</dbReference>
<evidence type="ECO:0000256" key="1">
    <source>
        <dbReference type="SAM" id="SignalP"/>
    </source>
</evidence>
<keyword evidence="3" id="KW-1185">Reference proteome</keyword>
<dbReference type="InterPro" id="IPR009706">
    <property type="entry name" value="DUF1287"/>
</dbReference>
<sequence>MIKFILFVTLWALALPAQADNFTKGITSSLLERTTHQVTYDGTYLAIPYPNGDVPSNIGVCTDVIIRAYRSLGSDLQQLVHEDMRDNFNVYPSKRIWGLKYPDKNIDHRRVPNLQTFFKRKGKTLPISQNSADYTAGDIVTWQLPGNLPHIGMVIDQVDTITGNPMIVHNIGQGPKINDMLFEYKITGHYRFEPQKYRTHE</sequence>
<dbReference type="RefSeq" id="WP_343819070.1">
    <property type="nucleotide sequence ID" value="NZ_BAAAFA010000017.1"/>
</dbReference>
<gene>
    <name evidence="2" type="ORF">GCM10009111_34510</name>
</gene>
<feature type="signal peptide" evidence="1">
    <location>
        <begin position="1"/>
        <end position="19"/>
    </location>
</feature>
<dbReference type="EMBL" id="BAAAFA010000017">
    <property type="protein sequence ID" value="GAA0824062.1"/>
    <property type="molecule type" value="Genomic_DNA"/>
</dbReference>
<reference evidence="2 3" key="1">
    <citation type="journal article" date="2019" name="Int. J. Syst. Evol. Microbiol.">
        <title>The Global Catalogue of Microorganisms (GCM) 10K type strain sequencing project: providing services to taxonomists for standard genome sequencing and annotation.</title>
        <authorList>
            <consortium name="The Broad Institute Genomics Platform"/>
            <consortium name="The Broad Institute Genome Sequencing Center for Infectious Disease"/>
            <person name="Wu L."/>
            <person name="Ma J."/>
        </authorList>
    </citation>
    <scope>NUCLEOTIDE SEQUENCE [LARGE SCALE GENOMIC DNA]</scope>
    <source>
        <strain evidence="2 3">JCM 15608</strain>
    </source>
</reference>
<protein>
    <recommendedName>
        <fullName evidence="4">DUF1287 domain-containing protein</fullName>
    </recommendedName>
</protein>